<accession>A0A9W9TSC4</accession>
<keyword evidence="4" id="KW-1185">Reference proteome</keyword>
<dbReference type="EMBL" id="JAPQKS010000003">
    <property type="protein sequence ID" value="KAJ5238913.1"/>
    <property type="molecule type" value="Genomic_DNA"/>
</dbReference>
<evidence type="ECO:0000256" key="2">
    <source>
        <dbReference type="SAM" id="SignalP"/>
    </source>
</evidence>
<reference evidence="3" key="1">
    <citation type="submission" date="2022-11" db="EMBL/GenBank/DDBJ databases">
        <authorList>
            <person name="Petersen C."/>
        </authorList>
    </citation>
    <scope>NUCLEOTIDE SEQUENCE</scope>
    <source>
        <strain evidence="3">IBT 19713</strain>
    </source>
</reference>
<sequence>MSPNAFSLSSALCLFLALGPAAVLSAPQLGGLPILGGDNTDPAPTTGDSEHDAGAGIAVGIPGGPGVVLGAGDHSQQHGPCGPGVNSQHDSGAGILVGIPGGPGVALGAGTHDQHNAYPCPEPEIVATPVPVVVVPGASTTTQAPAVPVVTAAPPPVVPPPVAPAPVVPAPVVPAPVVPAPVAPAPVAPAPMVPSQVVSPPTWTTPIVIPTTTAPAYMAPSVVPVHSTPLIPRPGPSTTPSIPSGIPAYNAGSAISPSSSLLALALPIVLGLFY</sequence>
<evidence type="ECO:0000313" key="4">
    <source>
        <dbReference type="Proteomes" id="UP001150941"/>
    </source>
</evidence>
<comment type="caution">
    <text evidence="3">The sequence shown here is derived from an EMBL/GenBank/DDBJ whole genome shotgun (WGS) entry which is preliminary data.</text>
</comment>
<feature type="signal peptide" evidence="2">
    <location>
        <begin position="1"/>
        <end position="25"/>
    </location>
</feature>
<evidence type="ECO:0000313" key="3">
    <source>
        <dbReference type="EMBL" id="KAJ5238913.1"/>
    </source>
</evidence>
<dbReference type="OrthoDB" id="4510425at2759"/>
<evidence type="ECO:0000256" key="1">
    <source>
        <dbReference type="SAM" id="MobiDB-lite"/>
    </source>
</evidence>
<proteinExistence type="predicted"/>
<reference evidence="3" key="2">
    <citation type="journal article" date="2023" name="IMA Fungus">
        <title>Comparative genomic study of the Penicillium genus elucidates a diverse pangenome and 15 lateral gene transfer events.</title>
        <authorList>
            <person name="Petersen C."/>
            <person name="Sorensen T."/>
            <person name="Nielsen M.R."/>
            <person name="Sondergaard T.E."/>
            <person name="Sorensen J.L."/>
            <person name="Fitzpatrick D.A."/>
            <person name="Frisvad J.C."/>
            <person name="Nielsen K.L."/>
        </authorList>
    </citation>
    <scope>NUCLEOTIDE SEQUENCE</scope>
    <source>
        <strain evidence="3">IBT 19713</strain>
    </source>
</reference>
<dbReference type="AlphaFoldDB" id="A0A9W9TSC4"/>
<protein>
    <recommendedName>
        <fullName evidence="5">Cell wall protein</fullName>
    </recommendedName>
</protein>
<dbReference type="RefSeq" id="XP_058331832.1">
    <property type="nucleotide sequence ID" value="XM_058472829.1"/>
</dbReference>
<dbReference type="Proteomes" id="UP001150941">
    <property type="component" value="Unassembled WGS sequence"/>
</dbReference>
<evidence type="ECO:0008006" key="5">
    <source>
        <dbReference type="Google" id="ProtNLM"/>
    </source>
</evidence>
<dbReference type="GeneID" id="83200132"/>
<feature type="chain" id="PRO_5040972652" description="Cell wall protein" evidence="2">
    <location>
        <begin position="26"/>
        <end position="274"/>
    </location>
</feature>
<name>A0A9W9TSC4_9EURO</name>
<organism evidence="3 4">
    <name type="scientific">Penicillium chermesinum</name>
    <dbReference type="NCBI Taxonomy" id="63820"/>
    <lineage>
        <taxon>Eukaryota</taxon>
        <taxon>Fungi</taxon>
        <taxon>Dikarya</taxon>
        <taxon>Ascomycota</taxon>
        <taxon>Pezizomycotina</taxon>
        <taxon>Eurotiomycetes</taxon>
        <taxon>Eurotiomycetidae</taxon>
        <taxon>Eurotiales</taxon>
        <taxon>Aspergillaceae</taxon>
        <taxon>Penicillium</taxon>
    </lineage>
</organism>
<feature type="region of interest" description="Disordered" evidence="1">
    <location>
        <begin position="35"/>
        <end position="57"/>
    </location>
</feature>
<gene>
    <name evidence="3" type="ORF">N7468_003532</name>
</gene>
<keyword evidence="2" id="KW-0732">Signal</keyword>